<reference evidence="2" key="1">
    <citation type="journal article" date="2019" name="Int. J. Syst. Evol. Microbiol.">
        <title>The Global Catalogue of Microorganisms (GCM) 10K type strain sequencing project: providing services to taxonomists for standard genome sequencing and annotation.</title>
        <authorList>
            <consortium name="The Broad Institute Genomics Platform"/>
            <consortium name="The Broad Institute Genome Sequencing Center for Infectious Disease"/>
            <person name="Wu L."/>
            <person name="Ma J."/>
        </authorList>
    </citation>
    <scope>NUCLEOTIDE SEQUENCE [LARGE SCALE GENOMIC DNA]</scope>
    <source>
        <strain evidence="2">JCM 13249</strain>
    </source>
</reference>
<gene>
    <name evidence="1" type="ORF">GCM10009681_25620</name>
</gene>
<evidence type="ECO:0008006" key="3">
    <source>
        <dbReference type="Google" id="ProtNLM"/>
    </source>
</evidence>
<dbReference type="EMBL" id="BAAALS010000010">
    <property type="protein sequence ID" value="GAA1753496.1"/>
    <property type="molecule type" value="Genomic_DNA"/>
</dbReference>
<dbReference type="SUPFAM" id="SSF52540">
    <property type="entry name" value="P-loop containing nucleoside triphosphate hydrolases"/>
    <property type="match status" value="1"/>
</dbReference>
<dbReference type="InterPro" id="IPR027417">
    <property type="entry name" value="P-loop_NTPase"/>
</dbReference>
<name>A0ABP4WKT8_9ACTN</name>
<dbReference type="PANTHER" id="PTHR10344:SF1">
    <property type="entry name" value="THYMIDYLATE KINASE"/>
    <property type="match status" value="1"/>
</dbReference>
<dbReference type="PANTHER" id="PTHR10344">
    <property type="entry name" value="THYMIDYLATE KINASE"/>
    <property type="match status" value="1"/>
</dbReference>
<proteinExistence type="predicted"/>
<comment type="caution">
    <text evidence="1">The sequence shown here is derived from an EMBL/GenBank/DDBJ whole genome shotgun (WGS) entry which is preliminary data.</text>
</comment>
<evidence type="ECO:0000313" key="1">
    <source>
        <dbReference type="EMBL" id="GAA1753496.1"/>
    </source>
</evidence>
<sequence length="238" mass="26559">MASTETGPAQGARGSGFLAVILGPDGAGKTSMTYEMQALADDWHFASLHPESLYPLDGIPEYNSWALSTHPRKYVAHMRPLTRISFFTHVLSMAWEYHMRPHLDAGGVVVSDSYWYRTAVKESVQNPDAVFLFQTLAATLPEPDLVIWLDLPLTESWRRNGTPTTFEFDGAVPSYEAYERFQQRVLDELRYLLPAHVPQISIDATRSAREVAVAAWEAIDKAAEGARPQLPQPADEVV</sequence>
<accession>A0ABP4WKT8</accession>
<keyword evidence="2" id="KW-1185">Reference proteome</keyword>
<protein>
    <recommendedName>
        <fullName evidence="3">Thymidylate kinase</fullName>
    </recommendedName>
</protein>
<organism evidence="1 2">
    <name type="scientific">Luedemannella helvata</name>
    <dbReference type="NCBI Taxonomy" id="349315"/>
    <lineage>
        <taxon>Bacteria</taxon>
        <taxon>Bacillati</taxon>
        <taxon>Actinomycetota</taxon>
        <taxon>Actinomycetes</taxon>
        <taxon>Micromonosporales</taxon>
        <taxon>Micromonosporaceae</taxon>
        <taxon>Luedemannella</taxon>
    </lineage>
</organism>
<dbReference type="RefSeq" id="WP_344080636.1">
    <property type="nucleotide sequence ID" value="NZ_BAAALS010000010.1"/>
</dbReference>
<dbReference type="Proteomes" id="UP001500655">
    <property type="component" value="Unassembled WGS sequence"/>
</dbReference>
<dbReference type="Gene3D" id="3.40.50.300">
    <property type="entry name" value="P-loop containing nucleotide triphosphate hydrolases"/>
    <property type="match status" value="1"/>
</dbReference>
<evidence type="ECO:0000313" key="2">
    <source>
        <dbReference type="Proteomes" id="UP001500655"/>
    </source>
</evidence>